<sequence>MNASRVSPTRITAPRMKPFVFHRLSLAKKLRLMKHKSLSVIHAGAGYGKTTSVAAFLDNTRGEACWYRVGEKDERLSVFLAHLVESVRILHPAFGISVLLALQNLPGNETEGQREDLADLFIRECMEIDRDMTLVLDDFHHVRPGGSIDLWVQYFVQAMPQHVRVVILSRVRPIWSFLDIMSARGDYMELTVSDLAFTREEMETFFLDEYDVTLPNEDWERIENVTKGWAAAVRTIGETLALGGHSVGSAYESARFLPFLEKEVWDEQPAELQLFLMRSAVFENFEAEDIRQVFGEQEVALFEEAMRRNLFLLSADNRYAYHPLFRRLLISKLASQHGEYVRMHRLAAEWYKRKGEVQQGFEHLRLIEAWDELGEWLSQAAGPLLQAGKLDLLSHWLQLLPEEEKDKFHVLWFYQAEIERYRCLYPKALLSYHRYLPLCEAKQDIIGQCRGLEGLARVHLDSVQGVKAEELLKQAIQLLQPQDHEMAPRLYRLLAEIYTNRGDAQQAAYWYQRSQEWEQRTEVELESRLLFRTGRLESAISLLENKWESEQLKQPALTRSYRETSLLLAFVYGLNGEWEKGIKAADTAIRLGKEAHSPFVEANGYVRKATAALVGQHLPFERIRELYLKGLKIMEDLQSTRGKSETLLGLTLLYGREANLDLALSYGQWGMQETEAMRDDWLHSLVRLAIGIAYAAAGQDGQAEEWIRDCEKRLSRCGDSYGVAICHLWLSYLAYRQKNWNAFIPAVTQALSAIQAGEYHFLLQRPTMFTPHDVQQLMPVLIEAQRRQVSPDYVSALLTELGLQNVAFHPGYTLRIQTLGQFRVWLGERELGEKSWQRGKAKQLFQLLLTKRQHLLAREDIVTILWGESDEETATRDFKVALNALNKALEPNREARAHAFFIQRHGSSYGFNLASGFHIDVEEFERYVTLGLEAGEAAQAIVLLEKGLSFYKGDYLPDCRYDDWCVAERERLRVLFLRGAERLAKLLLESDRIDEAIRRCESILMVDDCWEEAYRLLMLAYYRQNNRALAMRWYEKCAANLQKQLGVHPMPATVETYRMIMEG</sequence>
<dbReference type="SUPFAM" id="SSF48452">
    <property type="entry name" value="TPR-like"/>
    <property type="match status" value="3"/>
</dbReference>
<dbReference type="Proteomes" id="UP000677234">
    <property type="component" value="Chromosome"/>
</dbReference>
<evidence type="ECO:0000313" key="5">
    <source>
        <dbReference type="EMBL" id="QUO40122.1"/>
    </source>
</evidence>
<reference evidence="5" key="2">
    <citation type="submission" date="2021-04" db="EMBL/GenBank/DDBJ databases">
        <title>Brevibacillus composti FJAT-54423, complete genome.</title>
        <authorList>
            <person name="Tang R."/>
        </authorList>
    </citation>
    <scope>NUCLEOTIDE SEQUENCE</scope>
    <source>
        <strain evidence="5">FJAT-54424</strain>
    </source>
</reference>
<evidence type="ECO:0000313" key="7">
    <source>
        <dbReference type="Proteomes" id="UP000677234"/>
    </source>
</evidence>
<keyword evidence="7" id="KW-1185">Reference proteome</keyword>
<dbReference type="Pfam" id="PF25873">
    <property type="entry name" value="WHD_MalT"/>
    <property type="match status" value="1"/>
</dbReference>
<dbReference type="SMART" id="SM01043">
    <property type="entry name" value="BTAD"/>
    <property type="match status" value="1"/>
</dbReference>
<dbReference type="InterPro" id="IPR059106">
    <property type="entry name" value="WHD_MalT"/>
</dbReference>
<dbReference type="SUPFAM" id="SSF46894">
    <property type="entry name" value="C-terminal effector domain of the bipartite response regulators"/>
    <property type="match status" value="1"/>
</dbReference>
<gene>
    <name evidence="4" type="ORF">JD108_14005</name>
    <name evidence="5" type="ORF">KDJ56_13950</name>
</gene>
<dbReference type="GO" id="GO:0006355">
    <property type="term" value="P:regulation of DNA-templated transcription"/>
    <property type="evidence" value="ECO:0007669"/>
    <property type="project" value="InterPro"/>
</dbReference>
<dbReference type="AlphaFoldDB" id="A0A7T5EI57"/>
<evidence type="ECO:0000313" key="6">
    <source>
        <dbReference type="Proteomes" id="UP000595847"/>
    </source>
</evidence>
<dbReference type="InterPro" id="IPR016032">
    <property type="entry name" value="Sig_transdc_resp-reg_C-effctor"/>
</dbReference>
<dbReference type="InterPro" id="IPR005158">
    <property type="entry name" value="BTAD"/>
</dbReference>
<name>A0A7T5EI57_9BACL</name>
<dbReference type="InterPro" id="IPR051677">
    <property type="entry name" value="AfsR-DnrI-RedD_regulator"/>
</dbReference>
<evidence type="ECO:0000256" key="2">
    <source>
        <dbReference type="ARBA" id="ARBA00023163"/>
    </source>
</evidence>
<dbReference type="GO" id="GO:0003677">
    <property type="term" value="F:DNA binding"/>
    <property type="evidence" value="ECO:0007669"/>
    <property type="project" value="InterPro"/>
</dbReference>
<organism evidence="4 6">
    <name type="scientific">Brevibacillus composti</name>
    <dbReference type="NCBI Taxonomy" id="2796470"/>
    <lineage>
        <taxon>Bacteria</taxon>
        <taxon>Bacillati</taxon>
        <taxon>Bacillota</taxon>
        <taxon>Bacilli</taxon>
        <taxon>Bacillales</taxon>
        <taxon>Paenibacillaceae</taxon>
        <taxon>Brevibacillus</taxon>
    </lineage>
</organism>
<dbReference type="PANTHER" id="PTHR35807:SF2">
    <property type="entry name" value="TRANSCRIPTIONAL ACTIVATOR DOMAIN"/>
    <property type="match status" value="1"/>
</dbReference>
<dbReference type="InterPro" id="IPR027417">
    <property type="entry name" value="P-loop_NTPase"/>
</dbReference>
<feature type="domain" description="Bacterial transcriptional activator" evidence="3">
    <location>
        <begin position="919"/>
        <end position="1061"/>
    </location>
</feature>
<evidence type="ECO:0000313" key="4">
    <source>
        <dbReference type="EMBL" id="QQE73044.1"/>
    </source>
</evidence>
<protein>
    <submittedName>
        <fullName evidence="4">ATP-dependent transcriptional regulator</fullName>
    </submittedName>
</protein>
<dbReference type="Gene3D" id="1.10.10.10">
    <property type="entry name" value="Winged helix-like DNA-binding domain superfamily/Winged helix DNA-binding domain"/>
    <property type="match status" value="1"/>
</dbReference>
<dbReference type="SUPFAM" id="SSF52540">
    <property type="entry name" value="P-loop containing nucleoside triphosphate hydrolases"/>
    <property type="match status" value="1"/>
</dbReference>
<dbReference type="InterPro" id="IPR011990">
    <property type="entry name" value="TPR-like_helical_dom_sf"/>
</dbReference>
<accession>A0A7T5EI57</accession>
<reference evidence="4 6" key="1">
    <citation type="submission" date="2020-12" db="EMBL/GenBank/DDBJ databases">
        <title>strain FJAT-54423T represents a novel species of the genus Brevibacillus.</title>
        <authorList>
            <person name="Tang R."/>
        </authorList>
    </citation>
    <scope>NUCLEOTIDE SEQUENCE [LARGE SCALE GENOMIC DNA]</scope>
    <source>
        <strain evidence="4 6">FJAT-54423</strain>
    </source>
</reference>
<keyword evidence="2" id="KW-0804">Transcription</keyword>
<keyword evidence="1" id="KW-0805">Transcription regulation</keyword>
<dbReference type="InterPro" id="IPR036388">
    <property type="entry name" value="WH-like_DNA-bd_sf"/>
</dbReference>
<dbReference type="EMBL" id="CP073708">
    <property type="protein sequence ID" value="QUO40122.1"/>
    <property type="molecule type" value="Genomic_DNA"/>
</dbReference>
<dbReference type="KEGG" id="bcop:JD108_14005"/>
<evidence type="ECO:0000259" key="3">
    <source>
        <dbReference type="SMART" id="SM01043"/>
    </source>
</evidence>
<dbReference type="Proteomes" id="UP000595847">
    <property type="component" value="Chromosome"/>
</dbReference>
<dbReference type="Pfam" id="PF03704">
    <property type="entry name" value="BTAD"/>
    <property type="match status" value="1"/>
</dbReference>
<dbReference type="PANTHER" id="PTHR35807">
    <property type="entry name" value="TRANSCRIPTIONAL REGULATOR REDD-RELATED"/>
    <property type="match status" value="1"/>
</dbReference>
<proteinExistence type="predicted"/>
<dbReference type="EMBL" id="CP066308">
    <property type="protein sequence ID" value="QQE73044.1"/>
    <property type="molecule type" value="Genomic_DNA"/>
</dbReference>
<dbReference type="RefSeq" id="WP_198826676.1">
    <property type="nucleotide sequence ID" value="NZ_CP066308.1"/>
</dbReference>
<evidence type="ECO:0000256" key="1">
    <source>
        <dbReference type="ARBA" id="ARBA00023015"/>
    </source>
</evidence>
<dbReference type="Gene3D" id="1.25.40.10">
    <property type="entry name" value="Tetratricopeptide repeat domain"/>
    <property type="match status" value="3"/>
</dbReference>